<dbReference type="InterPro" id="IPR013767">
    <property type="entry name" value="PAS_fold"/>
</dbReference>
<feature type="region of interest" description="Disordered" evidence="3">
    <location>
        <begin position="990"/>
        <end position="1009"/>
    </location>
</feature>
<dbReference type="SMART" id="SM00091">
    <property type="entry name" value="PAS"/>
    <property type="match status" value="3"/>
</dbReference>
<feature type="compositionally biased region" description="Basic and acidic residues" evidence="3">
    <location>
        <begin position="990"/>
        <end position="1002"/>
    </location>
</feature>
<accession>A0A4P9TCU9</accession>
<evidence type="ECO:0000313" key="5">
    <source>
        <dbReference type="EMBL" id="QCW02536.1"/>
    </source>
</evidence>
<dbReference type="Proteomes" id="UP000307562">
    <property type="component" value="Chromosome"/>
</dbReference>
<evidence type="ECO:0000259" key="4">
    <source>
        <dbReference type="PROSITE" id="PS50112"/>
    </source>
</evidence>
<protein>
    <submittedName>
        <fullName evidence="5">PAS domain S-box protein</fullName>
    </submittedName>
</protein>
<dbReference type="SUPFAM" id="SSF55785">
    <property type="entry name" value="PYP-like sensor domain (PAS domain)"/>
    <property type="match status" value="3"/>
</dbReference>
<dbReference type="CDD" id="cd00130">
    <property type="entry name" value="PAS"/>
    <property type="match status" value="2"/>
</dbReference>
<dbReference type="Pfam" id="PF08448">
    <property type="entry name" value="PAS_4"/>
    <property type="match status" value="1"/>
</dbReference>
<keyword evidence="6" id="KW-1185">Reference proteome</keyword>
<dbReference type="GO" id="GO:0006355">
    <property type="term" value="P:regulation of DNA-templated transcription"/>
    <property type="evidence" value="ECO:0007669"/>
    <property type="project" value="InterPro"/>
</dbReference>
<dbReference type="InterPro" id="IPR000014">
    <property type="entry name" value="PAS"/>
</dbReference>
<gene>
    <name evidence="5" type="ORF">FGF80_04495</name>
</gene>
<evidence type="ECO:0000313" key="6">
    <source>
        <dbReference type="Proteomes" id="UP000307562"/>
    </source>
</evidence>
<dbReference type="Pfam" id="PF13188">
    <property type="entry name" value="PAS_8"/>
    <property type="match status" value="1"/>
</dbReference>
<reference evidence="6" key="1">
    <citation type="submission" date="2019-05" db="EMBL/GenBank/DDBJ databases">
        <title>Complete Genome Sequence and Methylation Pattern of the Halophilic Archaeon Natrinema pallidum BOL6-1.</title>
        <authorList>
            <person name="DasSarma P."/>
            <person name="DasSarma B.P."/>
            <person name="DasSarma S.L."/>
            <person name="Martinez F.L."/>
            <person name="Guzman D."/>
            <person name="Roberts R.J."/>
            <person name="DasSarma S."/>
        </authorList>
    </citation>
    <scope>NUCLEOTIDE SEQUENCE [LARGE SCALE GENOMIC DNA]</scope>
    <source>
        <strain evidence="6">BOL6-1</strain>
    </source>
</reference>
<dbReference type="Pfam" id="PF13185">
    <property type="entry name" value="GAF_2"/>
    <property type="match status" value="1"/>
</dbReference>
<dbReference type="GeneID" id="96155203"/>
<proteinExistence type="predicted"/>
<dbReference type="InterPro" id="IPR003018">
    <property type="entry name" value="GAF"/>
</dbReference>
<dbReference type="PROSITE" id="PS50112">
    <property type="entry name" value="PAS"/>
    <property type="match status" value="1"/>
</dbReference>
<dbReference type="Gene3D" id="3.30.450.20">
    <property type="entry name" value="PAS domain"/>
    <property type="match status" value="3"/>
</dbReference>
<evidence type="ECO:0000256" key="2">
    <source>
        <dbReference type="ARBA" id="ARBA00023163"/>
    </source>
</evidence>
<keyword evidence="2" id="KW-0804">Transcription</keyword>
<keyword evidence="1" id="KW-0805">Transcription regulation</keyword>
<dbReference type="SUPFAM" id="SSF55781">
    <property type="entry name" value="GAF domain-like"/>
    <property type="match status" value="2"/>
</dbReference>
<dbReference type="Gene3D" id="3.30.450.40">
    <property type="match status" value="2"/>
</dbReference>
<sequence length="1075" mass="115348">MSDGTATVVHDTLRVLVVGNSNSADDAMTTLAAAFDNGALFRARTLEGALERFAARAIHCLVCPFASADGGSPSSDAPLEELAARTGERPIVALVDDGDAARALAAGASDVVEPTASDAVLTARVRTAAERERYRLAAAAADARPRSILEHAAAVVWVLDADGGIEYASPAVESRLGYTPTELERTTITRLVRPADREAVRETLAAVAAAPIGTTERLTCRLGHADGTWQVATLTCTNRLEDPAVEGIVVTRTDAPGVETAVNDELRAGLDRLGDAFFTLGPRREVRYANEAALELFTAGDRSDGDVVPTGTVVWDLLPDRLGDRLADRLREADTTGESVEFETALPDRERRLSVTVHPGDDGVSVSVRERPAETAVPAASDRDRRALLERIVDAMDDGIAVLEGTTVRLANTALLELAEADALVGRELEDVFDDDLAATVRERARSPIVRWMEPVTGELATDVGQPRPVAVSVVPLPESDRTLCVIRDRRGSRAAALSTVRATVATLRRAGSPGPVRDAVTDAVRECTDADIAIWYLVDDRLRPAAVATERTPERDWDAIEPPAIDPGDAPLADALESDEPTVYEGGSLDDTLARPGSRAERLLAVPIGDRGLVLATSTEPMAFDRLDTAPIETLADAAVLTLEGLERVAALDGCQRDRERLRTRTARAERVREATRSLLDAPTREAVERRLCEAVVALPSVESAGGIELAWVGHTDDGGRRIVPGTWAGRDAAFLEEVRISLDRHAGSPTADAASTREPVVLETLEAAETGRTNGDGTARAWRQPLLERGVRSAMSVPLESGALRYGTLTAYATRPSAFGDATSRACEHLAAVAGDAIAAIETRRALLADRVTELEVVLRDESEPLSSIADRLDRRIDVWAVIPRSSGGSTVFCSVRDSDAETIPEVVGSLPAVDSVSIVGRGNGDPVVEIRLTEATEPSIARTVADHGGVLRSVTPIDDRTSVVIDLGDPIDVRSFLRALEAAHSETELAARRERERPPRSTRPFETLAESLSERQRRTLEAAYHGGFFEWPREHTGEEVAESLGVSQPTFSRHLRIAQRKLFASLFDETED</sequence>
<dbReference type="Pfam" id="PF15915">
    <property type="entry name" value="BAT"/>
    <property type="match status" value="1"/>
</dbReference>
<evidence type="ECO:0000256" key="3">
    <source>
        <dbReference type="SAM" id="MobiDB-lite"/>
    </source>
</evidence>
<dbReference type="InterPro" id="IPR035965">
    <property type="entry name" value="PAS-like_dom_sf"/>
</dbReference>
<dbReference type="EMBL" id="CP040637">
    <property type="protein sequence ID" value="QCW02536.1"/>
    <property type="molecule type" value="Genomic_DNA"/>
</dbReference>
<dbReference type="PANTHER" id="PTHR34236">
    <property type="entry name" value="DIMETHYL SULFOXIDE REDUCTASE TRANSCRIPTIONAL ACTIVATOR"/>
    <property type="match status" value="1"/>
</dbReference>
<dbReference type="InterPro" id="IPR007050">
    <property type="entry name" value="HTH_bacterioopsin"/>
</dbReference>
<dbReference type="InterPro" id="IPR013656">
    <property type="entry name" value="PAS_4"/>
</dbReference>
<dbReference type="KEGG" id="npl:FGF80_04495"/>
<dbReference type="NCBIfam" id="TIGR00229">
    <property type="entry name" value="sensory_box"/>
    <property type="match status" value="1"/>
</dbReference>
<feature type="domain" description="PAS" evidence="4">
    <location>
        <begin position="141"/>
        <end position="211"/>
    </location>
</feature>
<evidence type="ECO:0000256" key="1">
    <source>
        <dbReference type="ARBA" id="ARBA00023015"/>
    </source>
</evidence>
<dbReference type="AlphaFoldDB" id="A0A4P9TCU9"/>
<dbReference type="InterPro" id="IPR029016">
    <property type="entry name" value="GAF-like_dom_sf"/>
</dbReference>
<dbReference type="Pfam" id="PF00989">
    <property type="entry name" value="PAS"/>
    <property type="match status" value="1"/>
</dbReference>
<dbReference type="RefSeq" id="WP_138652450.1">
    <property type="nucleotide sequence ID" value="NZ_CP040637.1"/>
</dbReference>
<organism evidence="5 6">
    <name type="scientific">Natrinema pallidum</name>
    <dbReference type="NCBI Taxonomy" id="69527"/>
    <lineage>
        <taxon>Archaea</taxon>
        <taxon>Methanobacteriati</taxon>
        <taxon>Methanobacteriota</taxon>
        <taxon>Stenosarchaea group</taxon>
        <taxon>Halobacteria</taxon>
        <taxon>Halobacteriales</taxon>
        <taxon>Natrialbaceae</taxon>
        <taxon>Natrinema</taxon>
    </lineage>
</organism>
<dbReference type="Pfam" id="PF04967">
    <property type="entry name" value="HTH_10"/>
    <property type="match status" value="1"/>
</dbReference>
<dbReference type="InterPro" id="IPR031803">
    <property type="entry name" value="BAT_GAF/HTH-assoc"/>
</dbReference>
<dbReference type="PANTHER" id="PTHR34236:SF1">
    <property type="entry name" value="DIMETHYL SULFOXIDE REDUCTASE TRANSCRIPTIONAL ACTIVATOR"/>
    <property type="match status" value="1"/>
</dbReference>
<name>A0A4P9TCU9_9EURY</name>